<name>A0A096C3V9_9BACT</name>
<dbReference type="AlphaFoldDB" id="A0A096C3V9"/>
<reference evidence="1 2" key="1">
    <citation type="submission" date="2014-07" db="EMBL/GenBank/DDBJ databases">
        <authorList>
            <person name="McCorrison J."/>
            <person name="Sanka R."/>
            <person name="Torralba M."/>
            <person name="Gillis M."/>
            <person name="Haft D.H."/>
            <person name="Methe B."/>
            <person name="Sutton G."/>
            <person name="Nelson K.E."/>
        </authorList>
    </citation>
    <scope>NUCLEOTIDE SEQUENCE [LARGE SCALE GENOMIC DNA]</scope>
    <source>
        <strain evidence="1 2">DNF00058</strain>
    </source>
</reference>
<dbReference type="EMBL" id="JRNU01000112">
    <property type="protein sequence ID" value="KGF49647.1"/>
    <property type="molecule type" value="Genomic_DNA"/>
</dbReference>
<evidence type="ECO:0000313" key="1">
    <source>
        <dbReference type="EMBL" id="KGF49647.1"/>
    </source>
</evidence>
<feature type="non-terminal residue" evidence="1">
    <location>
        <position position="100"/>
    </location>
</feature>
<dbReference type="Proteomes" id="UP000029614">
    <property type="component" value="Unassembled WGS sequence"/>
</dbReference>
<protein>
    <submittedName>
        <fullName evidence="1">Uncharacterized protein</fullName>
    </submittedName>
</protein>
<sequence>MTTVARNQITIVDLNDAKQVHAYLDSSLGDTQIYNPDTKVFTPDFASTNNKVMPKVYETGNANNLITACSNFQYTINNKVYTASNSDASYVVGSDGSLTI</sequence>
<keyword evidence="2" id="KW-1185">Reference proteome</keyword>
<comment type="caution">
    <text evidence="1">The sequence shown here is derived from an EMBL/GenBank/DDBJ whole genome shotgun (WGS) entry which is preliminary data.</text>
</comment>
<organism evidence="1 2">
    <name type="scientific">Prevotella amnii DNF00058</name>
    <dbReference type="NCBI Taxonomy" id="1401066"/>
    <lineage>
        <taxon>Bacteria</taxon>
        <taxon>Pseudomonadati</taxon>
        <taxon>Bacteroidota</taxon>
        <taxon>Bacteroidia</taxon>
        <taxon>Bacteroidales</taxon>
        <taxon>Prevotellaceae</taxon>
        <taxon>Prevotella</taxon>
    </lineage>
</organism>
<evidence type="ECO:0000313" key="2">
    <source>
        <dbReference type="Proteomes" id="UP000029614"/>
    </source>
</evidence>
<accession>A0A096C3V9</accession>
<gene>
    <name evidence="1" type="ORF">HMPREF9302_10640</name>
</gene>
<proteinExistence type="predicted"/>